<dbReference type="Pfam" id="PF17148">
    <property type="entry name" value="DUF5117"/>
    <property type="match status" value="1"/>
</dbReference>
<evidence type="ECO:0008006" key="6">
    <source>
        <dbReference type="Google" id="ProtNLM"/>
    </source>
</evidence>
<dbReference type="PANTHER" id="PTHR38478:SF1">
    <property type="entry name" value="ZINC DEPENDENT METALLOPROTEASE DOMAIN LIPOPROTEIN"/>
    <property type="match status" value="1"/>
</dbReference>
<dbReference type="OrthoDB" id="9776599at2"/>
<feature type="domain" description="EcxA zinc-binding" evidence="2">
    <location>
        <begin position="403"/>
        <end position="712"/>
    </location>
</feature>
<dbReference type="Gene3D" id="3.40.390.10">
    <property type="entry name" value="Collagenase (Catalytic Domain)"/>
    <property type="match status" value="1"/>
</dbReference>
<reference evidence="4 5" key="1">
    <citation type="submission" date="2007-01" db="EMBL/GenBank/DDBJ databases">
        <authorList>
            <person name="Haygood M."/>
            <person name="Podell S."/>
            <person name="Anderson C."/>
            <person name="Hopkinson B."/>
            <person name="Roe K."/>
            <person name="Barbeau K."/>
            <person name="Gaasterland T."/>
            <person name="Ferriera S."/>
            <person name="Johnson J."/>
            <person name="Kravitz S."/>
            <person name="Beeson K."/>
            <person name="Sutton G."/>
            <person name="Rogers Y.-H."/>
            <person name="Friedman R."/>
            <person name="Frazier M."/>
            <person name="Venter J.C."/>
        </authorList>
    </citation>
    <scope>NUCLEOTIDE SEQUENCE [LARGE SCALE GENOMIC DNA]</scope>
    <source>
        <strain evidence="4 5">ATCC 23134</strain>
    </source>
</reference>
<organism evidence="4 5">
    <name type="scientific">Microscilla marina ATCC 23134</name>
    <dbReference type="NCBI Taxonomy" id="313606"/>
    <lineage>
        <taxon>Bacteria</taxon>
        <taxon>Pseudomonadati</taxon>
        <taxon>Bacteroidota</taxon>
        <taxon>Cytophagia</taxon>
        <taxon>Cytophagales</taxon>
        <taxon>Microscillaceae</taxon>
        <taxon>Microscilla</taxon>
    </lineage>
</organism>
<keyword evidence="5" id="KW-1185">Reference proteome</keyword>
<gene>
    <name evidence="4" type="ORF">M23134_07888</name>
</gene>
<evidence type="ECO:0000259" key="3">
    <source>
        <dbReference type="Pfam" id="PF17148"/>
    </source>
</evidence>
<proteinExistence type="predicted"/>
<dbReference type="InterPro" id="IPR024079">
    <property type="entry name" value="MetalloPept_cat_dom_sf"/>
</dbReference>
<keyword evidence="1" id="KW-0732">Signal</keyword>
<dbReference type="RefSeq" id="WP_002697568.1">
    <property type="nucleotide sequence ID" value="NZ_AAWS01000014.1"/>
</dbReference>
<evidence type="ECO:0000259" key="2">
    <source>
        <dbReference type="Pfam" id="PF16313"/>
    </source>
</evidence>
<dbReference type="CDD" id="cd04276">
    <property type="entry name" value="ZnMc_MMP_like_2"/>
    <property type="match status" value="1"/>
</dbReference>
<evidence type="ECO:0000313" key="5">
    <source>
        <dbReference type="Proteomes" id="UP000004095"/>
    </source>
</evidence>
<feature type="signal peptide" evidence="1">
    <location>
        <begin position="1"/>
        <end position="20"/>
    </location>
</feature>
<evidence type="ECO:0000313" key="4">
    <source>
        <dbReference type="EMBL" id="EAY28790.1"/>
    </source>
</evidence>
<feature type="chain" id="PRO_5002641714" description="Peptidase" evidence="1">
    <location>
        <begin position="21"/>
        <end position="822"/>
    </location>
</feature>
<feature type="domain" description="DUF5117" evidence="3">
    <location>
        <begin position="85"/>
        <end position="277"/>
    </location>
</feature>
<dbReference type="EMBL" id="AAWS01000014">
    <property type="protein sequence ID" value="EAY28790.1"/>
    <property type="molecule type" value="Genomic_DNA"/>
</dbReference>
<accession>A1ZLN6</accession>
<dbReference type="InterPro" id="IPR034032">
    <property type="entry name" value="Zn_MMP-like_bac"/>
</dbReference>
<dbReference type="Pfam" id="PF16313">
    <property type="entry name" value="DUF4953"/>
    <property type="match status" value="1"/>
</dbReference>
<dbReference type="AlphaFoldDB" id="A1ZLN6"/>
<dbReference type="SUPFAM" id="SSF55486">
    <property type="entry name" value="Metalloproteases ('zincins'), catalytic domain"/>
    <property type="match status" value="1"/>
</dbReference>
<name>A1ZLN6_MICM2</name>
<dbReference type="eggNOG" id="COG1913">
    <property type="taxonomic scope" value="Bacteria"/>
</dbReference>
<sequence>MYKKLLLLPICICLSFGLWAQVQIGTPTIEQRTIGMKKLEGYFPLYWDKDNGGLWLEIDKLDQEILYVQSLAGGVGSNDIGLDRGQLGKSRIVKFQRVGNKVLMVQPNYKYRANTKNKAEKQAVELAFAQSVLWGFQVAAVEGDKVLVEATRFFLRDAHGVVNRLKSKKQGHYRLDNTRSAFYLPRTKNFPKNTEVEATLTFTGNAQGKHIRSVAPTPGAVTVRQHYSLVALPDNKYKPRQFDPRAGFSRLSYVDYASSLNDRIVKNMIPRHRLKKKNPQAKISEPIKPIVYYIDPGVPEPIRSAMLEGGRWWNQAFEAAGYKNAFQVKVLPAGADPMDIRYNVVNWVHRSTRGWSYGATVTDPRTGEIMKGHVTLGSLRLRQDYLIAEGLLAPYANGTKVPEDMQKIALARLRQLVAHEIGHTLGLSHNFASSVNKRASVMDYPHPLVKLKGNGAIGWADVYDTNIGNWDKVAIKYGYSEFLPNTDEKKALNKILNDAIKQGLYYISDADARPMGGAHPLAHLWDNGTNAADELDRIMKVRAKALAKFSEKNIRMGEPMSHLEDVLVPVYLLHRYQVEAASKVVGGLYYTYALRGDQQQVTRIVPAKEQQKALKALLATLEPKALVLPEKTLKIIPPKAYGYSRNHENFRARTGVAFDPLAAAETAASITLKMLLHHERAARLVQYHARNTKNPGLQQVITQLIEATVKSNIKQGYPGEVQKVVNNTVLYQLMQLANHPKAATQVKAIATYELQGMKEWFKNKQTSVKDRATKAHYFFAASEIEKFQKGIIKHKFTAPSMPPAGSPIGGGFHPRNACGFKK</sequence>
<dbReference type="Proteomes" id="UP000004095">
    <property type="component" value="Unassembled WGS sequence"/>
</dbReference>
<evidence type="ECO:0000256" key="1">
    <source>
        <dbReference type="SAM" id="SignalP"/>
    </source>
</evidence>
<dbReference type="InterPro" id="IPR033413">
    <property type="entry name" value="DUF5117"/>
</dbReference>
<comment type="caution">
    <text evidence="4">The sequence shown here is derived from an EMBL/GenBank/DDBJ whole genome shotgun (WGS) entry which is preliminary data.</text>
</comment>
<dbReference type="InterPro" id="IPR032534">
    <property type="entry name" value="EcxA_zinc-bd"/>
</dbReference>
<protein>
    <recommendedName>
        <fullName evidence="6">Peptidase</fullName>
    </recommendedName>
</protein>
<dbReference type="GO" id="GO:0008237">
    <property type="term" value="F:metallopeptidase activity"/>
    <property type="evidence" value="ECO:0007669"/>
    <property type="project" value="InterPro"/>
</dbReference>
<dbReference type="PANTHER" id="PTHR38478">
    <property type="entry name" value="PEPTIDASE M1A AND M12B"/>
    <property type="match status" value="1"/>
</dbReference>